<dbReference type="InterPro" id="IPR023393">
    <property type="entry name" value="START-like_dom_sf"/>
</dbReference>
<evidence type="ECO:0008006" key="3">
    <source>
        <dbReference type="Google" id="ProtNLM"/>
    </source>
</evidence>
<evidence type="ECO:0000313" key="1">
    <source>
        <dbReference type="EMBL" id="HAN25280.1"/>
    </source>
</evidence>
<evidence type="ECO:0000313" key="2">
    <source>
        <dbReference type="Proteomes" id="UP000257479"/>
    </source>
</evidence>
<protein>
    <recommendedName>
        <fullName evidence="3">Polyketide cyclase / dehydrase and lipid transport</fullName>
    </recommendedName>
</protein>
<sequence length="87" mass="10036">MAVMTRQPADWTDRAPLKIRAVREICATPQDVWDVLCDHERWPEWFSALDKAETTGGTGLGSTRTVWVAKKPIHEEFIVWDEPRSWG</sequence>
<name>A0A3C1KF27_9MICO</name>
<comment type="caution">
    <text evidence="1">The sequence shown here is derived from an EMBL/GenBank/DDBJ whole genome shotgun (WGS) entry which is preliminary data.</text>
</comment>
<dbReference type="AlphaFoldDB" id="A0A3C1KF27"/>
<dbReference type="SUPFAM" id="SSF55961">
    <property type="entry name" value="Bet v1-like"/>
    <property type="match status" value="1"/>
</dbReference>
<proteinExistence type="predicted"/>
<accession>A0A3C1KF27</accession>
<dbReference type="Pfam" id="PF10604">
    <property type="entry name" value="Polyketide_cyc2"/>
    <property type="match status" value="1"/>
</dbReference>
<dbReference type="Gene3D" id="3.30.530.20">
    <property type="match status" value="1"/>
</dbReference>
<dbReference type="Proteomes" id="UP000257479">
    <property type="component" value="Unassembled WGS sequence"/>
</dbReference>
<feature type="non-terminal residue" evidence="1">
    <location>
        <position position="87"/>
    </location>
</feature>
<reference evidence="1 2" key="1">
    <citation type="journal article" date="2018" name="Nat. Biotechnol.">
        <title>A standardized bacterial taxonomy based on genome phylogeny substantially revises the tree of life.</title>
        <authorList>
            <person name="Parks D.H."/>
            <person name="Chuvochina M."/>
            <person name="Waite D.W."/>
            <person name="Rinke C."/>
            <person name="Skarshewski A."/>
            <person name="Chaumeil P.A."/>
            <person name="Hugenholtz P."/>
        </authorList>
    </citation>
    <scope>NUCLEOTIDE SEQUENCE [LARGE SCALE GENOMIC DNA]</scope>
    <source>
        <strain evidence="1">UBA9152</strain>
    </source>
</reference>
<organism evidence="1 2">
    <name type="scientific">Microbacterium ginsengisoli</name>
    <dbReference type="NCBI Taxonomy" id="400772"/>
    <lineage>
        <taxon>Bacteria</taxon>
        <taxon>Bacillati</taxon>
        <taxon>Actinomycetota</taxon>
        <taxon>Actinomycetes</taxon>
        <taxon>Micrococcales</taxon>
        <taxon>Microbacteriaceae</taxon>
        <taxon>Microbacterium</taxon>
    </lineage>
</organism>
<dbReference type="InterPro" id="IPR019587">
    <property type="entry name" value="Polyketide_cyclase/dehydratase"/>
</dbReference>
<dbReference type="EMBL" id="DMNG01000207">
    <property type="protein sequence ID" value="HAN25280.1"/>
    <property type="molecule type" value="Genomic_DNA"/>
</dbReference>
<gene>
    <name evidence="1" type="ORF">DCP95_12030</name>
</gene>